<reference evidence="1" key="1">
    <citation type="journal article" date="2017" name="Parasit. Vectors">
        <title>Sialotranscriptomics of Rhipicephalus zambeziensis reveals intricate expression profiles of secretory proteins and suggests tight temporal transcriptional regulation during blood-feeding.</title>
        <authorList>
            <person name="de Castro M.H."/>
            <person name="de Klerk D."/>
            <person name="Pienaar R."/>
            <person name="Rees D.J.G."/>
            <person name="Mans B.J."/>
        </authorList>
    </citation>
    <scope>NUCLEOTIDE SEQUENCE</scope>
    <source>
        <tissue evidence="1">Salivary glands</tissue>
    </source>
</reference>
<protein>
    <submittedName>
        <fullName evidence="1">Uncharacterized protein</fullName>
    </submittedName>
</protein>
<dbReference type="AlphaFoldDB" id="A0A224Y5T3"/>
<evidence type="ECO:0000313" key="1">
    <source>
        <dbReference type="EMBL" id="MAA12917.1"/>
    </source>
</evidence>
<organism evidence="1">
    <name type="scientific">Rhipicephalus zambeziensis</name>
    <dbReference type="NCBI Taxonomy" id="60191"/>
    <lineage>
        <taxon>Eukaryota</taxon>
        <taxon>Metazoa</taxon>
        <taxon>Ecdysozoa</taxon>
        <taxon>Arthropoda</taxon>
        <taxon>Chelicerata</taxon>
        <taxon>Arachnida</taxon>
        <taxon>Acari</taxon>
        <taxon>Parasitiformes</taxon>
        <taxon>Ixodida</taxon>
        <taxon>Ixodoidea</taxon>
        <taxon>Ixodidae</taxon>
        <taxon>Rhipicephalinae</taxon>
        <taxon>Rhipicephalus</taxon>
        <taxon>Rhipicephalus</taxon>
    </lineage>
</organism>
<name>A0A224Y5T3_9ACAR</name>
<proteinExistence type="predicted"/>
<sequence>MFSSSDCTLGYILLDTFRPHGGVVESDVLLPLHSTTTLQLHRTVRIYSTLYYNNNIVLRSCCDVIAESISPLFRRLTFVRLPGFHTQCRVLCVALKVVTVRSEVVGVCERNRQMRMRVGNFASARCVQGLLRARKSKLRDTLVENDMHRTFSVLFLVEAALKNER</sequence>
<dbReference type="EMBL" id="GFPF01001771">
    <property type="protein sequence ID" value="MAA12917.1"/>
    <property type="molecule type" value="Transcribed_RNA"/>
</dbReference>
<accession>A0A224Y5T3</accession>